<protein>
    <submittedName>
        <fullName evidence="1">Uncharacterized protein</fullName>
    </submittedName>
</protein>
<comment type="caution">
    <text evidence="1">The sequence shown here is derived from an EMBL/GenBank/DDBJ whole genome shotgun (WGS) entry which is preliminary data.</text>
</comment>
<dbReference type="AlphaFoldDB" id="A0A8S1WSM2"/>
<proteinExistence type="predicted"/>
<gene>
    <name evidence="1" type="ORF">POCTA_138.1.T1000160</name>
</gene>
<sequence>MESQDRTSQRSSTGEIQEVFQSFLQKPLSFASSDDCIELKPQEYKGYKYTIQ</sequence>
<dbReference type="Proteomes" id="UP000683925">
    <property type="component" value="Unassembled WGS sequence"/>
</dbReference>
<evidence type="ECO:0000313" key="1">
    <source>
        <dbReference type="EMBL" id="CAD8191747.1"/>
    </source>
</evidence>
<dbReference type="OrthoDB" id="10404366at2759"/>
<evidence type="ECO:0000313" key="2">
    <source>
        <dbReference type="Proteomes" id="UP000683925"/>
    </source>
</evidence>
<accession>A0A8S1WSM2</accession>
<reference evidence="1" key="1">
    <citation type="submission" date="2021-01" db="EMBL/GenBank/DDBJ databases">
        <authorList>
            <consortium name="Genoscope - CEA"/>
            <person name="William W."/>
        </authorList>
    </citation>
    <scope>NUCLEOTIDE SEQUENCE</scope>
</reference>
<keyword evidence="2" id="KW-1185">Reference proteome</keyword>
<name>A0A8S1WSM2_PAROT</name>
<dbReference type="EMBL" id="CAJJDP010000100">
    <property type="protein sequence ID" value="CAD8191747.1"/>
    <property type="molecule type" value="Genomic_DNA"/>
</dbReference>
<organism evidence="1 2">
    <name type="scientific">Paramecium octaurelia</name>
    <dbReference type="NCBI Taxonomy" id="43137"/>
    <lineage>
        <taxon>Eukaryota</taxon>
        <taxon>Sar</taxon>
        <taxon>Alveolata</taxon>
        <taxon>Ciliophora</taxon>
        <taxon>Intramacronucleata</taxon>
        <taxon>Oligohymenophorea</taxon>
        <taxon>Peniculida</taxon>
        <taxon>Parameciidae</taxon>
        <taxon>Paramecium</taxon>
    </lineage>
</organism>